<feature type="non-terminal residue" evidence="2">
    <location>
        <position position="179"/>
    </location>
</feature>
<dbReference type="PROSITE" id="PS52009">
    <property type="entry name" value="GH84"/>
    <property type="match status" value="1"/>
</dbReference>
<dbReference type="Pfam" id="PF07555">
    <property type="entry name" value="NAGidase"/>
    <property type="match status" value="2"/>
</dbReference>
<comment type="caution">
    <text evidence="2">The sequence shown here is derived from an EMBL/GenBank/DDBJ whole genome shotgun (WGS) entry which is preliminary data.</text>
</comment>
<protein>
    <submittedName>
        <fullName evidence="2">(spotted green pufferfish) hypothetical protein</fullName>
    </submittedName>
</protein>
<reference evidence="2" key="1">
    <citation type="journal article" date="2004" name="Nature">
        <title>Genome duplication in the teleost fish Tetraodon nigroviridis reveals the early vertebrate proto-karyotype.</title>
        <authorList>
            <person name="Jaillon O."/>
            <person name="Aury J.-M."/>
            <person name="Brunet F."/>
            <person name="Petit J.-L."/>
            <person name="Stange-Thomann N."/>
            <person name="Mauceli E."/>
            <person name="Bouneau L."/>
            <person name="Fischer C."/>
            <person name="Ozouf-Costaz C."/>
            <person name="Bernot A."/>
            <person name="Nicaud S."/>
            <person name="Jaffe D."/>
            <person name="Fisher S."/>
            <person name="Lutfalla G."/>
            <person name="Dossat C."/>
            <person name="Segurens B."/>
            <person name="Dasilva C."/>
            <person name="Salanoubat M."/>
            <person name="Levy M."/>
            <person name="Boudet N."/>
            <person name="Castellano S."/>
            <person name="Anthouard V."/>
            <person name="Jubin C."/>
            <person name="Castelli V."/>
            <person name="Katinka M."/>
            <person name="Vacherie B."/>
            <person name="Biemont C."/>
            <person name="Skalli Z."/>
            <person name="Cattolico L."/>
            <person name="Poulain J."/>
            <person name="De Berardinis V."/>
            <person name="Cruaud C."/>
            <person name="Duprat S."/>
            <person name="Brottier P."/>
            <person name="Coutanceau J.-P."/>
            <person name="Gouzy J."/>
            <person name="Parra G."/>
            <person name="Lardier G."/>
            <person name="Chapple C."/>
            <person name="McKernan K.J."/>
            <person name="McEwan P."/>
            <person name="Bosak S."/>
            <person name="Kellis M."/>
            <person name="Volff J.-N."/>
            <person name="Guigo R."/>
            <person name="Zody M.C."/>
            <person name="Mesirov J."/>
            <person name="Lindblad-Toh K."/>
            <person name="Birren B."/>
            <person name="Nusbaum C."/>
            <person name="Kahn D."/>
            <person name="Robinson-Rechavi M."/>
            <person name="Laudet V."/>
            <person name="Schachter V."/>
            <person name="Quetier F."/>
            <person name="Saurin W."/>
            <person name="Scarpelli C."/>
            <person name="Wincker P."/>
            <person name="Lander E.S."/>
            <person name="Weissenbach J."/>
            <person name="Roest Crollius H."/>
        </authorList>
    </citation>
    <scope>NUCLEOTIDE SEQUENCE [LARGE SCALE GENOMIC DNA]</scope>
</reference>
<name>Q4TDM3_TETNG</name>
<gene>
    <name evidence="2" type="ORF">GSTENG00002719001</name>
</gene>
<feature type="non-terminal residue" evidence="2">
    <location>
        <position position="1"/>
    </location>
</feature>
<accession>Q4TDM3</accession>
<dbReference type="InterPro" id="IPR017853">
    <property type="entry name" value="GH"/>
</dbReference>
<evidence type="ECO:0000259" key="1">
    <source>
        <dbReference type="PROSITE" id="PS52009"/>
    </source>
</evidence>
<feature type="domain" description="GH84" evidence="1">
    <location>
        <begin position="1"/>
        <end position="169"/>
    </location>
</feature>
<dbReference type="InterPro" id="IPR011496">
    <property type="entry name" value="O-GlcNAcase_cat"/>
</dbReference>
<dbReference type="KEGG" id="tng:GSTEN00002719G001"/>
<organism evidence="2">
    <name type="scientific">Tetraodon nigroviridis</name>
    <name type="common">Spotted green pufferfish</name>
    <name type="synonym">Chelonodon nigroviridis</name>
    <dbReference type="NCBI Taxonomy" id="99883"/>
    <lineage>
        <taxon>Eukaryota</taxon>
        <taxon>Metazoa</taxon>
        <taxon>Chordata</taxon>
        <taxon>Craniata</taxon>
        <taxon>Vertebrata</taxon>
        <taxon>Euteleostomi</taxon>
        <taxon>Actinopterygii</taxon>
        <taxon>Neopterygii</taxon>
        <taxon>Teleostei</taxon>
        <taxon>Neoteleostei</taxon>
        <taxon>Acanthomorphata</taxon>
        <taxon>Eupercaria</taxon>
        <taxon>Tetraodontiformes</taxon>
        <taxon>Tetradontoidea</taxon>
        <taxon>Tetraodontidae</taxon>
        <taxon>Tetraodon</taxon>
    </lineage>
</organism>
<evidence type="ECO:0000313" key="2">
    <source>
        <dbReference type="EMBL" id="CAF89009.1"/>
    </source>
</evidence>
<dbReference type="GO" id="GO:0016231">
    <property type="term" value="F:beta-N-acetylglucosaminidase activity"/>
    <property type="evidence" value="ECO:0007669"/>
    <property type="project" value="TreeGrafter"/>
</dbReference>
<dbReference type="GO" id="GO:0009100">
    <property type="term" value="P:glycoprotein metabolic process"/>
    <property type="evidence" value="ECO:0007669"/>
    <property type="project" value="TreeGrafter"/>
</dbReference>
<dbReference type="AlphaFoldDB" id="Q4TDM3"/>
<dbReference type="OrthoDB" id="9975416at2759"/>
<dbReference type="PANTHER" id="PTHR13170">
    <property type="entry name" value="O-GLCNACASE"/>
    <property type="match status" value="1"/>
</dbReference>
<dbReference type="SUPFAM" id="SSF51445">
    <property type="entry name" value="(Trans)glycosidases"/>
    <property type="match status" value="1"/>
</dbReference>
<dbReference type="InterPro" id="IPR051822">
    <property type="entry name" value="Glycosyl_Hydrolase_84"/>
</dbReference>
<sequence>FSFHASEQLTALIAAAQQHHVDFIYAISPGLDMTFSSPREVSALKRKLEQIIVLPSARPACPSRPTCRPWERQLLPGMDVLWTGPKVVSHKISVESIEEVSSVLRRAPVLWDNIHANDYDPQRLFLGPYKDRPTELISRLRGVLTNPNCEFHPNFVAVHTLASWCRAPTGGEQRDVEMG</sequence>
<dbReference type="PANTHER" id="PTHR13170:SF19">
    <property type="entry name" value="O-GLCNACASE-LIKE"/>
    <property type="match status" value="1"/>
</dbReference>
<proteinExistence type="predicted"/>
<dbReference type="EMBL" id="CAAE01006165">
    <property type="protein sequence ID" value="CAF89009.1"/>
    <property type="molecule type" value="Genomic_DNA"/>
</dbReference>
<dbReference type="Gene3D" id="3.20.20.80">
    <property type="entry name" value="Glycosidases"/>
    <property type="match status" value="2"/>
</dbReference>
<reference evidence="2" key="2">
    <citation type="submission" date="2004-02" db="EMBL/GenBank/DDBJ databases">
        <authorList>
            <consortium name="Genoscope"/>
            <consortium name="Whitehead Institute Centre for Genome Research"/>
        </authorList>
    </citation>
    <scope>NUCLEOTIDE SEQUENCE</scope>
</reference>